<protein>
    <submittedName>
        <fullName evidence="3">Lipoprotein</fullName>
    </submittedName>
</protein>
<feature type="region of interest" description="Disordered" evidence="1">
    <location>
        <begin position="29"/>
        <end position="69"/>
    </location>
</feature>
<accession>A0ABN3MZI9</accession>
<sequence>MPVVNRAGRHVLTGAVCAGLLLAGCAAPRQAQGPAGGAKETASSAAAHGAPRPAPPAEIPGLGPATRSRIPATSSQALVVKGDGPHSHQSTAVLYERDPAAGWKTVSQPWPAHNALRGWTAHHRAGDLRSPIGVFALGDAGGRLPDPGTKLPYDRSEEFNMPGTGFLGEPLEGSFDHVVAIDYNRVPGTSPLNKVRPLGAAKGGGVWIHVDHGGPTRACISLQRDDMRQLLLALDPAKNPVVVMGDAGTLGR</sequence>
<dbReference type="PANTHER" id="PTHR38589">
    <property type="entry name" value="BLR0621 PROTEIN"/>
    <property type="match status" value="1"/>
</dbReference>
<keyword evidence="4" id="KW-1185">Reference proteome</keyword>
<dbReference type="PANTHER" id="PTHR38589:SF1">
    <property type="entry name" value="BLR0621 PROTEIN"/>
    <property type="match status" value="1"/>
</dbReference>
<organism evidence="3 4">
    <name type="scientific">Streptomyces gobitricini</name>
    <dbReference type="NCBI Taxonomy" id="68211"/>
    <lineage>
        <taxon>Bacteria</taxon>
        <taxon>Bacillati</taxon>
        <taxon>Actinomycetota</taxon>
        <taxon>Actinomycetes</taxon>
        <taxon>Kitasatosporales</taxon>
        <taxon>Streptomycetaceae</taxon>
        <taxon>Streptomyces</taxon>
    </lineage>
</organism>
<keyword evidence="3" id="KW-0449">Lipoprotein</keyword>
<dbReference type="Proteomes" id="UP001499942">
    <property type="component" value="Unassembled WGS sequence"/>
</dbReference>
<feature type="compositionally biased region" description="Low complexity" evidence="1">
    <location>
        <begin position="29"/>
        <end position="51"/>
    </location>
</feature>
<reference evidence="3 4" key="1">
    <citation type="journal article" date="2019" name="Int. J. Syst. Evol. Microbiol.">
        <title>The Global Catalogue of Microorganisms (GCM) 10K type strain sequencing project: providing services to taxonomists for standard genome sequencing and annotation.</title>
        <authorList>
            <consortium name="The Broad Institute Genomics Platform"/>
            <consortium name="The Broad Institute Genome Sequencing Center for Infectious Disease"/>
            <person name="Wu L."/>
            <person name="Ma J."/>
        </authorList>
    </citation>
    <scope>NUCLEOTIDE SEQUENCE [LARGE SCALE GENOMIC DNA]</scope>
    <source>
        <strain evidence="3 4">JCM 5062</strain>
    </source>
</reference>
<dbReference type="RefSeq" id="WP_344365243.1">
    <property type="nucleotide sequence ID" value="NZ_BAAASR010000030.1"/>
</dbReference>
<evidence type="ECO:0000313" key="4">
    <source>
        <dbReference type="Proteomes" id="UP001499942"/>
    </source>
</evidence>
<name>A0ABN3MZI9_9ACTN</name>
<evidence type="ECO:0000313" key="3">
    <source>
        <dbReference type="EMBL" id="GAA2511368.1"/>
    </source>
</evidence>
<keyword evidence="2" id="KW-0732">Signal</keyword>
<dbReference type="EMBL" id="BAAASR010000030">
    <property type="protein sequence ID" value="GAA2511368.1"/>
    <property type="molecule type" value="Genomic_DNA"/>
</dbReference>
<evidence type="ECO:0000256" key="2">
    <source>
        <dbReference type="SAM" id="SignalP"/>
    </source>
</evidence>
<comment type="caution">
    <text evidence="3">The sequence shown here is derived from an EMBL/GenBank/DDBJ whole genome shotgun (WGS) entry which is preliminary data.</text>
</comment>
<gene>
    <name evidence="3" type="ORF">GCM10010393_50280</name>
</gene>
<feature type="chain" id="PRO_5045239618" evidence="2">
    <location>
        <begin position="32"/>
        <end position="252"/>
    </location>
</feature>
<feature type="signal peptide" evidence="2">
    <location>
        <begin position="1"/>
        <end position="31"/>
    </location>
</feature>
<dbReference type="PROSITE" id="PS51257">
    <property type="entry name" value="PROKAR_LIPOPROTEIN"/>
    <property type="match status" value="1"/>
</dbReference>
<proteinExistence type="predicted"/>
<evidence type="ECO:0000256" key="1">
    <source>
        <dbReference type="SAM" id="MobiDB-lite"/>
    </source>
</evidence>